<keyword evidence="2" id="KW-0564">Palmitate</keyword>
<dbReference type="PANTHER" id="PTHR30203:SF25">
    <property type="entry name" value="OUTER MEMBRANE PROTEIN-RELATED"/>
    <property type="match status" value="1"/>
</dbReference>
<organism evidence="4 5">
    <name type="scientific">Rhodoblastus sphagnicola</name>
    <dbReference type="NCBI Taxonomy" id="333368"/>
    <lineage>
        <taxon>Bacteria</taxon>
        <taxon>Pseudomonadati</taxon>
        <taxon>Pseudomonadota</taxon>
        <taxon>Alphaproteobacteria</taxon>
        <taxon>Hyphomicrobiales</taxon>
        <taxon>Rhodoblastaceae</taxon>
        <taxon>Rhodoblastus</taxon>
    </lineage>
</organism>
<dbReference type="InterPro" id="IPR010131">
    <property type="entry name" value="MdtP/NodT-like"/>
</dbReference>
<dbReference type="SUPFAM" id="SSF56954">
    <property type="entry name" value="Outer membrane efflux proteins (OEP)"/>
    <property type="match status" value="1"/>
</dbReference>
<comment type="caution">
    <text evidence="4">The sequence shown here is derived from an EMBL/GenBank/DDBJ whole genome shotgun (WGS) entry which is preliminary data.</text>
</comment>
<keyword evidence="5" id="KW-1185">Reference proteome</keyword>
<sequence length="499" mass="52940">MIRSACPVALVALLLGGCAVGPDVTPLDAPVPEKWSEAPKASSRPVRLGDWWRAFRDPALDSIIEQAVAQNLTVATARAKVREARATRRVSAAALAPSLSGSGSASREQTPGSQSGTGRNYDYNLYSGGFDASWEIDLFGGNQRTLEASHQALRAVEDDLDAALLTLIGDVASDYIEARGYQARIALAQSTAKSQRDTAALTRNKFQVGSASAVDTSKAEALAASTEATIPPFRAAFDQTVHQLSVLTGQAPGALAARMAAARPIPSPRKPLPLGLPGDLLKNRPDVRAAEKRVAQYTAQIGSAEAALYPKLTITGALSTKALRAEDFAKASTLAWSYGPSLTLPFFQGGSLTAQVDLAKATRDEYLIAWRATVLTALRDVEDDIVALSQEKLHAKKLAEATAGYAKAAELSQSLYSMGSSSYLDVLDAQRSLYSAQDSLLVSRIAIATDHVALAKALGGGWTRQVDSSTPEIIDREEAPHLPPTPPEPELTLFDLVRP</sequence>
<feature type="compositionally biased region" description="Polar residues" evidence="3">
    <location>
        <begin position="107"/>
        <end position="118"/>
    </location>
</feature>
<evidence type="ECO:0000256" key="2">
    <source>
        <dbReference type="RuleBase" id="RU362097"/>
    </source>
</evidence>
<dbReference type="PANTHER" id="PTHR30203">
    <property type="entry name" value="OUTER MEMBRANE CATION EFFLUX PROTEIN"/>
    <property type="match status" value="1"/>
</dbReference>
<evidence type="ECO:0000313" key="5">
    <source>
        <dbReference type="Proteomes" id="UP000239089"/>
    </source>
</evidence>
<dbReference type="AlphaFoldDB" id="A0A2S6MUA6"/>
<keyword evidence="2" id="KW-0449">Lipoprotein</keyword>
<dbReference type="GO" id="GO:0015562">
    <property type="term" value="F:efflux transmembrane transporter activity"/>
    <property type="evidence" value="ECO:0007669"/>
    <property type="project" value="InterPro"/>
</dbReference>
<comment type="similarity">
    <text evidence="1 2">Belongs to the outer membrane factor (OMF) (TC 1.B.17) family.</text>
</comment>
<gene>
    <name evidence="4" type="ORF">CCR94_23790</name>
</gene>
<dbReference type="PROSITE" id="PS51257">
    <property type="entry name" value="PROKAR_LIPOPROTEIN"/>
    <property type="match status" value="1"/>
</dbReference>
<name>A0A2S6MUA6_9HYPH</name>
<dbReference type="NCBIfam" id="TIGR01845">
    <property type="entry name" value="outer_NodT"/>
    <property type="match status" value="1"/>
</dbReference>
<dbReference type="OrthoDB" id="9783100at2"/>
<proteinExistence type="inferred from homology"/>
<dbReference type="EMBL" id="NHSJ01000139">
    <property type="protein sequence ID" value="PPQ25941.1"/>
    <property type="molecule type" value="Genomic_DNA"/>
</dbReference>
<dbReference type="Proteomes" id="UP000239089">
    <property type="component" value="Unassembled WGS sequence"/>
</dbReference>
<keyword evidence="2" id="KW-0732">Signal</keyword>
<dbReference type="Gene3D" id="1.20.1600.10">
    <property type="entry name" value="Outer membrane efflux proteins (OEP)"/>
    <property type="match status" value="1"/>
</dbReference>
<keyword evidence="2" id="KW-0812">Transmembrane</keyword>
<evidence type="ECO:0000313" key="4">
    <source>
        <dbReference type="EMBL" id="PPQ25941.1"/>
    </source>
</evidence>
<protein>
    <submittedName>
        <fullName evidence="4">RND transporter</fullName>
    </submittedName>
</protein>
<feature type="chain" id="PRO_5031676788" evidence="2">
    <location>
        <begin position="22"/>
        <end position="499"/>
    </location>
</feature>
<dbReference type="RefSeq" id="WP_104510774.1">
    <property type="nucleotide sequence ID" value="NZ_JACIGC010000039.1"/>
</dbReference>
<reference evidence="4 5" key="1">
    <citation type="journal article" date="2018" name="Arch. Microbiol.">
        <title>New insights into the metabolic potential of the phototrophic purple bacterium Rhodopila globiformis DSM 161(T) from its draft genome sequence and evidence for a vanadium-dependent nitrogenase.</title>
        <authorList>
            <person name="Imhoff J.F."/>
            <person name="Rahn T."/>
            <person name="Kunzel S."/>
            <person name="Neulinger S.C."/>
        </authorList>
    </citation>
    <scope>NUCLEOTIDE SEQUENCE [LARGE SCALE GENOMIC DNA]</scope>
    <source>
        <strain evidence="4 5">DSM 16996</strain>
    </source>
</reference>
<evidence type="ECO:0000256" key="1">
    <source>
        <dbReference type="ARBA" id="ARBA00007613"/>
    </source>
</evidence>
<feature type="signal peptide" evidence="2">
    <location>
        <begin position="1"/>
        <end position="21"/>
    </location>
</feature>
<feature type="region of interest" description="Disordered" evidence="3">
    <location>
        <begin position="98"/>
        <end position="119"/>
    </location>
</feature>
<dbReference type="Gene3D" id="2.20.200.10">
    <property type="entry name" value="Outer membrane efflux proteins (OEP)"/>
    <property type="match status" value="1"/>
</dbReference>
<comment type="subcellular location">
    <subcellularLocation>
        <location evidence="2">Cell membrane</location>
        <topology evidence="2">Lipid-anchor</topology>
    </subcellularLocation>
</comment>
<keyword evidence="2" id="KW-1134">Transmembrane beta strand</keyword>
<dbReference type="InterPro" id="IPR003423">
    <property type="entry name" value="OMP_efflux"/>
</dbReference>
<dbReference type="GO" id="GO:0005886">
    <property type="term" value="C:plasma membrane"/>
    <property type="evidence" value="ECO:0007669"/>
    <property type="project" value="UniProtKB-SubCell"/>
</dbReference>
<keyword evidence="2" id="KW-0472">Membrane</keyword>
<dbReference type="Pfam" id="PF02321">
    <property type="entry name" value="OEP"/>
    <property type="match status" value="2"/>
</dbReference>
<feature type="region of interest" description="Disordered" evidence="3">
    <location>
        <begin position="476"/>
        <end position="499"/>
    </location>
</feature>
<accession>A0A2S6MUA6</accession>
<evidence type="ECO:0000256" key="3">
    <source>
        <dbReference type="SAM" id="MobiDB-lite"/>
    </source>
</evidence>